<gene>
    <name evidence="1" type="ORF">EKO22_08275</name>
</gene>
<evidence type="ECO:0000313" key="1">
    <source>
        <dbReference type="EMBL" id="QFZ93319.2"/>
    </source>
</evidence>
<organism evidence="1">
    <name type="scientific">Synechococcus elongatus PCC 11802</name>
    <dbReference type="NCBI Taxonomy" id="2283154"/>
    <lineage>
        <taxon>Bacteria</taxon>
        <taxon>Bacillati</taxon>
        <taxon>Cyanobacteriota</taxon>
        <taxon>Cyanophyceae</taxon>
        <taxon>Synechococcales</taxon>
        <taxon>Synechococcaceae</taxon>
        <taxon>Synechococcus</taxon>
    </lineage>
</organism>
<accession>A0AAT9K0H3</accession>
<proteinExistence type="predicted"/>
<protein>
    <recommendedName>
        <fullName evidence="2">SGNH hydrolase-type esterase domain-containing protein</fullName>
    </recommendedName>
</protein>
<dbReference type="AlphaFoldDB" id="A0AAT9K0H3"/>
<reference evidence="1" key="1">
    <citation type="submission" date="2024-01" db="EMBL/GenBank/DDBJ databases">
        <title>Synechococcus elongatus PCC 11802, a close yet different native of Synechococcus elongatus PCC 11801.</title>
        <authorList>
            <person name="Jaiswal D."/>
            <person name="Sengupta A."/>
            <person name="Sengupta S."/>
            <person name="Pakrasi H.B."/>
            <person name="Wangikar P."/>
        </authorList>
    </citation>
    <scope>NUCLEOTIDE SEQUENCE</scope>
    <source>
        <strain evidence="1">PCC 11802</strain>
    </source>
</reference>
<dbReference type="InterPro" id="IPR036514">
    <property type="entry name" value="SGNH_hydro_sf"/>
</dbReference>
<dbReference type="Gene3D" id="3.40.50.1110">
    <property type="entry name" value="SGNH hydrolase"/>
    <property type="match status" value="1"/>
</dbReference>
<sequence>MGSTVRPLVPQRWIAIGDSTVYGYGDPEGGGWVERLRRQWMRPDRPWYAVGVLPPHLETASDCDRYGQCLTESGADLVVERVEELTSDHLKALLAY</sequence>
<name>A0AAT9K0H3_SYNEL</name>
<dbReference type="SUPFAM" id="SSF52266">
    <property type="entry name" value="SGNH hydrolase"/>
    <property type="match status" value="1"/>
</dbReference>
<evidence type="ECO:0008006" key="2">
    <source>
        <dbReference type="Google" id="ProtNLM"/>
    </source>
</evidence>
<dbReference type="RefSeq" id="WP_228383205.1">
    <property type="nucleotide sequence ID" value="NZ_CP034671.2"/>
</dbReference>
<dbReference type="EMBL" id="CP034671">
    <property type="protein sequence ID" value="QFZ93319.2"/>
    <property type="molecule type" value="Genomic_DNA"/>
</dbReference>